<reference evidence="2" key="1">
    <citation type="journal article" date="2019" name="Int. J. Syst. Evol. Microbiol.">
        <title>The Global Catalogue of Microorganisms (GCM) 10K type strain sequencing project: providing services to taxonomists for standard genome sequencing and annotation.</title>
        <authorList>
            <consortium name="The Broad Institute Genomics Platform"/>
            <consortium name="The Broad Institute Genome Sequencing Center for Infectious Disease"/>
            <person name="Wu L."/>
            <person name="Ma J."/>
        </authorList>
    </citation>
    <scope>NUCLEOTIDE SEQUENCE [LARGE SCALE GENOMIC DNA]</scope>
    <source>
        <strain evidence="2">JCM 18053</strain>
    </source>
</reference>
<sequence>MNTHHGQASACPQGPTLSAILAGRAWKARTLRNNCLRQHAHALARCFRRQDLRALKQTCIRLVTILETRSRVFHEIHPTELALVPALTRLSAYEDRWLQAPEDWQPRPQDDAASQWADFLRHLLARYPVPRFMDAAWLVKGPLEHFERDCWCALGFGQSLRKVPGFPASVSNRVLHLTLGRQESASLPLAIWETQMDLLQATSALRRAVLASGVTQELYRHGVYTRLLEKFAAGPEEAASHWTVVTQALAVADMEGRAGQVEALLKLPLSRLIHHSIRWVTRLLKENGHLLTEKQVQQAVAKAELSRLAASRWSPLLATNLCRKLPSMGP</sequence>
<dbReference type="RefSeq" id="WP_345736807.1">
    <property type="nucleotide sequence ID" value="NZ_BAABIA010000005.1"/>
</dbReference>
<comment type="caution">
    <text evidence="1">The sequence shown here is derived from an EMBL/GenBank/DDBJ whole genome shotgun (WGS) entry which is preliminary data.</text>
</comment>
<evidence type="ECO:0000313" key="1">
    <source>
        <dbReference type="EMBL" id="GAA5141605.1"/>
    </source>
</evidence>
<name>A0ABP9P9R5_9BACT</name>
<evidence type="ECO:0000313" key="2">
    <source>
        <dbReference type="Proteomes" id="UP001499852"/>
    </source>
</evidence>
<keyword evidence="2" id="KW-1185">Reference proteome</keyword>
<accession>A0ABP9P9R5</accession>
<gene>
    <name evidence="1" type="ORF">GCM10023213_26040</name>
</gene>
<dbReference type="EMBL" id="BAABIA010000005">
    <property type="protein sequence ID" value="GAA5141605.1"/>
    <property type="molecule type" value="Genomic_DNA"/>
</dbReference>
<proteinExistence type="predicted"/>
<organism evidence="1 2">
    <name type="scientific">Prosthecobacter algae</name>
    <dbReference type="NCBI Taxonomy" id="1144682"/>
    <lineage>
        <taxon>Bacteria</taxon>
        <taxon>Pseudomonadati</taxon>
        <taxon>Verrucomicrobiota</taxon>
        <taxon>Verrucomicrobiia</taxon>
        <taxon>Verrucomicrobiales</taxon>
        <taxon>Verrucomicrobiaceae</taxon>
        <taxon>Prosthecobacter</taxon>
    </lineage>
</organism>
<dbReference type="Proteomes" id="UP001499852">
    <property type="component" value="Unassembled WGS sequence"/>
</dbReference>
<protein>
    <submittedName>
        <fullName evidence="1">Uncharacterized protein</fullName>
    </submittedName>
</protein>